<feature type="region of interest" description="Disordered" evidence="1">
    <location>
        <begin position="1"/>
        <end position="136"/>
    </location>
</feature>
<evidence type="ECO:0000256" key="1">
    <source>
        <dbReference type="SAM" id="MobiDB-lite"/>
    </source>
</evidence>
<feature type="compositionally biased region" description="Basic and acidic residues" evidence="1">
    <location>
        <begin position="1"/>
        <end position="12"/>
    </location>
</feature>
<dbReference type="AlphaFoldDB" id="A0AAR5P8P8"/>
<organism evidence="2 3">
    <name type="scientific">Dendroctonus ponderosae</name>
    <name type="common">Mountain pine beetle</name>
    <dbReference type="NCBI Taxonomy" id="77166"/>
    <lineage>
        <taxon>Eukaryota</taxon>
        <taxon>Metazoa</taxon>
        <taxon>Ecdysozoa</taxon>
        <taxon>Arthropoda</taxon>
        <taxon>Hexapoda</taxon>
        <taxon>Insecta</taxon>
        <taxon>Pterygota</taxon>
        <taxon>Neoptera</taxon>
        <taxon>Endopterygota</taxon>
        <taxon>Coleoptera</taxon>
        <taxon>Polyphaga</taxon>
        <taxon>Cucujiformia</taxon>
        <taxon>Curculionidae</taxon>
        <taxon>Scolytinae</taxon>
        <taxon>Dendroctonus</taxon>
    </lineage>
</organism>
<keyword evidence="3" id="KW-1185">Reference proteome</keyword>
<proteinExistence type="predicted"/>
<feature type="compositionally biased region" description="Basic and acidic residues" evidence="1">
    <location>
        <begin position="23"/>
        <end position="35"/>
    </location>
</feature>
<dbReference type="EnsemblMetazoa" id="XM_019901673.1">
    <property type="protein sequence ID" value="XP_019757232.1"/>
    <property type="gene ID" value="LOC109535726"/>
</dbReference>
<reference evidence="2" key="2">
    <citation type="submission" date="2024-08" db="UniProtKB">
        <authorList>
            <consortium name="EnsemblMetazoa"/>
        </authorList>
    </citation>
    <scope>IDENTIFICATION</scope>
</reference>
<evidence type="ECO:0000313" key="3">
    <source>
        <dbReference type="Proteomes" id="UP000019118"/>
    </source>
</evidence>
<name>A0AAR5P8P8_DENPD</name>
<sequence length="136" mass="14704">MLGKVKHSETRSKAFGSLPMEKLQQENEELRKDIRSFSAAVKGAPKPSAPRKTAAPKTVQVPPKVAPKKPAPHSPPPATAGPSSALPAQESRKRRRDESEGEEETIIIKVTGMETDTPVPERVEKIPPINIQAGES</sequence>
<evidence type="ECO:0000313" key="2">
    <source>
        <dbReference type="EnsemblMetazoa" id="XP_019757232.1"/>
    </source>
</evidence>
<protein>
    <submittedName>
        <fullName evidence="2">Uncharacterized protein</fullName>
    </submittedName>
</protein>
<dbReference type="Proteomes" id="UP000019118">
    <property type="component" value="Unassembled WGS sequence"/>
</dbReference>
<accession>A0AAR5P8P8</accession>
<reference evidence="3" key="1">
    <citation type="journal article" date="2013" name="Genome Biol.">
        <title>Draft genome of the mountain pine beetle, Dendroctonus ponderosae Hopkins, a major forest pest.</title>
        <authorList>
            <person name="Keeling C.I."/>
            <person name="Yuen M.M."/>
            <person name="Liao N.Y."/>
            <person name="Docking T.R."/>
            <person name="Chan S.K."/>
            <person name="Taylor G.A."/>
            <person name="Palmquist D.L."/>
            <person name="Jackman S.D."/>
            <person name="Nguyen A."/>
            <person name="Li M."/>
            <person name="Henderson H."/>
            <person name="Janes J.K."/>
            <person name="Zhao Y."/>
            <person name="Pandoh P."/>
            <person name="Moore R."/>
            <person name="Sperling F.A."/>
            <person name="Huber D.P."/>
            <person name="Birol I."/>
            <person name="Jones S.J."/>
            <person name="Bohlmann J."/>
        </authorList>
    </citation>
    <scope>NUCLEOTIDE SEQUENCE</scope>
</reference>